<feature type="compositionally biased region" description="Polar residues" evidence="6">
    <location>
        <begin position="108"/>
        <end position="119"/>
    </location>
</feature>
<dbReference type="PANTHER" id="PTHR45868">
    <property type="entry name" value="HEAVY METAL-ASSOCIATED ISOPRENYLATED PLANT PROTEIN 33-RELATED"/>
    <property type="match status" value="1"/>
</dbReference>
<reference evidence="8" key="1">
    <citation type="submission" date="2022-02" db="EMBL/GenBank/DDBJ databases">
        <authorList>
            <person name="Henning P.M."/>
            <person name="McCubbin A.G."/>
            <person name="Shore J.S."/>
        </authorList>
    </citation>
    <scope>NUCLEOTIDE SEQUENCE</scope>
    <source>
        <strain evidence="8">F60SS</strain>
        <tissue evidence="8">Leaves</tissue>
    </source>
</reference>
<dbReference type="InterPro" id="IPR006121">
    <property type="entry name" value="HMA_dom"/>
</dbReference>
<dbReference type="Proteomes" id="UP001141552">
    <property type="component" value="Unassembled WGS sequence"/>
</dbReference>
<dbReference type="EMBL" id="JAKUCV010006661">
    <property type="protein sequence ID" value="KAJ4826479.1"/>
    <property type="molecule type" value="Genomic_DNA"/>
</dbReference>
<dbReference type="GO" id="GO:0046872">
    <property type="term" value="F:metal ion binding"/>
    <property type="evidence" value="ECO:0007669"/>
    <property type="project" value="UniProtKB-KW"/>
</dbReference>
<evidence type="ECO:0000256" key="1">
    <source>
        <dbReference type="ARBA" id="ARBA00022481"/>
    </source>
</evidence>
<feature type="domain" description="HMA" evidence="7">
    <location>
        <begin position="8"/>
        <end position="71"/>
    </location>
</feature>
<proteinExistence type="inferred from homology"/>
<evidence type="ECO:0000259" key="7">
    <source>
        <dbReference type="PROSITE" id="PS50846"/>
    </source>
</evidence>
<dbReference type="InterPro" id="IPR036163">
    <property type="entry name" value="HMA_dom_sf"/>
</dbReference>
<evidence type="ECO:0000313" key="9">
    <source>
        <dbReference type="Proteomes" id="UP001141552"/>
    </source>
</evidence>
<dbReference type="SUPFAM" id="SSF55008">
    <property type="entry name" value="HMA, heavy metal-associated domain"/>
    <property type="match status" value="1"/>
</dbReference>
<comment type="similarity">
    <text evidence="5">Belongs to the HIPP family.</text>
</comment>
<dbReference type="Pfam" id="PF00403">
    <property type="entry name" value="HMA"/>
    <property type="match status" value="1"/>
</dbReference>
<feature type="compositionally biased region" description="Polar residues" evidence="6">
    <location>
        <begin position="145"/>
        <end position="158"/>
    </location>
</feature>
<sequence>MAKEVDLKKIELKVSVICCDGCKRKVRKVLQGVEGVLKTEIDPFHPKVTVLGNVDPQILIRRLSKAGKQTELWSHGNPTSRKEQKEADTNTPLSSKEKDKSKPECEQAKSSASNMGDTSNKIKETKNDGDGNETTKVPKEDQQKETGSCKNVNSSGGQPSKEEVPPHSHPQVIENTTTLHHQEVNNFGACNYQYSYKVEPYAIAVPYYAIPSYAAPASLPPMGYGYGYLLQERPLSQPALAAPAVRVGDYFSDENTVGCSVM</sequence>
<feature type="compositionally biased region" description="Basic and acidic residues" evidence="6">
    <location>
        <begin position="95"/>
        <end position="107"/>
    </location>
</feature>
<dbReference type="PANTHER" id="PTHR45868:SF14">
    <property type="entry name" value="OS08G0205500 PROTEIN"/>
    <property type="match status" value="1"/>
</dbReference>
<dbReference type="AlphaFoldDB" id="A0A9Q0F9A8"/>
<organism evidence="8 9">
    <name type="scientific">Turnera subulata</name>
    <dbReference type="NCBI Taxonomy" id="218843"/>
    <lineage>
        <taxon>Eukaryota</taxon>
        <taxon>Viridiplantae</taxon>
        <taxon>Streptophyta</taxon>
        <taxon>Embryophyta</taxon>
        <taxon>Tracheophyta</taxon>
        <taxon>Spermatophyta</taxon>
        <taxon>Magnoliopsida</taxon>
        <taxon>eudicotyledons</taxon>
        <taxon>Gunneridae</taxon>
        <taxon>Pentapetalae</taxon>
        <taxon>rosids</taxon>
        <taxon>fabids</taxon>
        <taxon>Malpighiales</taxon>
        <taxon>Passifloraceae</taxon>
        <taxon>Turnera</taxon>
    </lineage>
</organism>
<feature type="compositionally biased region" description="Basic and acidic residues" evidence="6">
    <location>
        <begin position="120"/>
        <end position="129"/>
    </location>
</feature>
<keyword evidence="3" id="KW-0449">Lipoprotein</keyword>
<evidence type="ECO:0000256" key="6">
    <source>
        <dbReference type="SAM" id="MobiDB-lite"/>
    </source>
</evidence>
<evidence type="ECO:0000313" key="8">
    <source>
        <dbReference type="EMBL" id="KAJ4826479.1"/>
    </source>
</evidence>
<reference evidence="8" key="2">
    <citation type="journal article" date="2023" name="Plants (Basel)">
        <title>Annotation of the Turnera subulata (Passifloraceae) Draft Genome Reveals the S-Locus Evolved after the Divergence of Turneroideae from Passifloroideae in a Stepwise Manner.</title>
        <authorList>
            <person name="Henning P.M."/>
            <person name="Roalson E.H."/>
            <person name="Mir W."/>
            <person name="McCubbin A.G."/>
            <person name="Shore J.S."/>
        </authorList>
    </citation>
    <scope>NUCLEOTIDE SEQUENCE</scope>
    <source>
        <strain evidence="8">F60SS</strain>
    </source>
</reference>
<evidence type="ECO:0000256" key="2">
    <source>
        <dbReference type="ARBA" id="ARBA00022723"/>
    </source>
</evidence>
<keyword evidence="9" id="KW-1185">Reference proteome</keyword>
<evidence type="ECO:0000256" key="4">
    <source>
        <dbReference type="ARBA" id="ARBA00023289"/>
    </source>
</evidence>
<dbReference type="Gene3D" id="3.30.70.100">
    <property type="match status" value="1"/>
</dbReference>
<keyword evidence="1" id="KW-0488">Methylation</keyword>
<evidence type="ECO:0000256" key="3">
    <source>
        <dbReference type="ARBA" id="ARBA00023288"/>
    </source>
</evidence>
<feature type="region of interest" description="Disordered" evidence="6">
    <location>
        <begin position="67"/>
        <end position="170"/>
    </location>
</feature>
<dbReference type="OrthoDB" id="689350at2759"/>
<protein>
    <recommendedName>
        <fullName evidence="7">HMA domain-containing protein</fullName>
    </recommendedName>
</protein>
<dbReference type="PROSITE" id="PS50846">
    <property type="entry name" value="HMA_2"/>
    <property type="match status" value="1"/>
</dbReference>
<evidence type="ECO:0000256" key="5">
    <source>
        <dbReference type="ARBA" id="ARBA00024045"/>
    </source>
</evidence>
<accession>A0A9Q0F9A8</accession>
<dbReference type="CDD" id="cd00371">
    <property type="entry name" value="HMA"/>
    <property type="match status" value="1"/>
</dbReference>
<keyword evidence="2" id="KW-0479">Metal-binding</keyword>
<keyword evidence="4" id="KW-0636">Prenylation</keyword>
<gene>
    <name evidence="8" type="ORF">Tsubulata_033495</name>
</gene>
<comment type="caution">
    <text evidence="8">The sequence shown here is derived from an EMBL/GenBank/DDBJ whole genome shotgun (WGS) entry which is preliminary data.</text>
</comment>
<name>A0A9Q0F9A8_9ROSI</name>